<keyword evidence="3" id="KW-1185">Reference proteome</keyword>
<proteinExistence type="predicted"/>
<keyword evidence="1" id="KW-0732">Signal</keyword>
<gene>
    <name evidence="2" type="ORF">M441DRAFT_402265</name>
</gene>
<sequence length="178" mass="18862">MWGGTFLVALAGGSYGVLLGPLPNGMGRHGTGRAERPVSRLTQSQALGAHKGWLDAPNRLIVGVCRQRLHGSRSSPTAAALYERQRFHPPTTSLATAACITQAPKHRTLTSRRPCCFSQAGFSASLTVSQLGCAKYCSVPFWSAVTSRGIPSCLAVSPSLSLSPIPLLPLSFSLHPIR</sequence>
<evidence type="ECO:0008006" key="4">
    <source>
        <dbReference type="Google" id="ProtNLM"/>
    </source>
</evidence>
<protein>
    <recommendedName>
        <fullName evidence="4">Secreted protein</fullName>
    </recommendedName>
</protein>
<evidence type="ECO:0000313" key="3">
    <source>
        <dbReference type="Proteomes" id="UP000240493"/>
    </source>
</evidence>
<dbReference type="AlphaFoldDB" id="A0A2T3ZA36"/>
<feature type="signal peptide" evidence="1">
    <location>
        <begin position="1"/>
        <end position="16"/>
    </location>
</feature>
<name>A0A2T3ZA36_TRIA4</name>
<evidence type="ECO:0000256" key="1">
    <source>
        <dbReference type="SAM" id="SignalP"/>
    </source>
</evidence>
<dbReference type="Proteomes" id="UP000240493">
    <property type="component" value="Unassembled WGS sequence"/>
</dbReference>
<accession>A0A2T3ZA36</accession>
<dbReference type="EMBL" id="KZ679261">
    <property type="protein sequence ID" value="PTB41650.1"/>
    <property type="molecule type" value="Genomic_DNA"/>
</dbReference>
<feature type="chain" id="PRO_5015766016" description="Secreted protein" evidence="1">
    <location>
        <begin position="17"/>
        <end position="178"/>
    </location>
</feature>
<evidence type="ECO:0000313" key="2">
    <source>
        <dbReference type="EMBL" id="PTB41650.1"/>
    </source>
</evidence>
<organism evidence="2 3">
    <name type="scientific">Trichoderma asperellum (strain ATCC 204424 / CBS 433.97 / NBRC 101777)</name>
    <dbReference type="NCBI Taxonomy" id="1042311"/>
    <lineage>
        <taxon>Eukaryota</taxon>
        <taxon>Fungi</taxon>
        <taxon>Dikarya</taxon>
        <taxon>Ascomycota</taxon>
        <taxon>Pezizomycotina</taxon>
        <taxon>Sordariomycetes</taxon>
        <taxon>Hypocreomycetidae</taxon>
        <taxon>Hypocreales</taxon>
        <taxon>Hypocreaceae</taxon>
        <taxon>Trichoderma</taxon>
    </lineage>
</organism>
<reference evidence="2 3" key="1">
    <citation type="submission" date="2016-07" db="EMBL/GenBank/DDBJ databases">
        <title>Multiple horizontal gene transfer events from other fungi enriched the ability of initially mycotrophic Trichoderma (Ascomycota) to feed on dead plant biomass.</title>
        <authorList>
            <consortium name="DOE Joint Genome Institute"/>
            <person name="Aerts A."/>
            <person name="Atanasova L."/>
            <person name="Chenthamara K."/>
            <person name="Zhang J."/>
            <person name="Grujic M."/>
            <person name="Henrissat B."/>
            <person name="Kuo A."/>
            <person name="Salamov A."/>
            <person name="Lipzen A."/>
            <person name="Labutti K."/>
            <person name="Barry K."/>
            <person name="Miao Y."/>
            <person name="Rahimi M.J."/>
            <person name="Shen Q."/>
            <person name="Grigoriev I.V."/>
            <person name="Kubicek C.P."/>
            <person name="Druzhinina I.S."/>
        </authorList>
    </citation>
    <scope>NUCLEOTIDE SEQUENCE [LARGE SCALE GENOMIC DNA]</scope>
    <source>
        <strain evidence="2 3">CBS 433.97</strain>
    </source>
</reference>